<proteinExistence type="predicted"/>
<dbReference type="Proteomes" id="UP000318313">
    <property type="component" value="Chromosome"/>
</dbReference>
<sequence>MVLKTIKRRYDLDQLDEQLVRLQCGQYGFFHNKFKS</sequence>
<evidence type="ECO:0000313" key="1">
    <source>
        <dbReference type="EMBL" id="QDV51629.1"/>
    </source>
</evidence>
<dbReference type="EMBL" id="CP037452">
    <property type="protein sequence ID" value="QDV51629.1"/>
    <property type="molecule type" value="Genomic_DNA"/>
</dbReference>
<accession>A0A518IEV7</accession>
<gene>
    <name evidence="1" type="ORF">Enr17x_36860</name>
</gene>
<evidence type="ECO:0000313" key="2">
    <source>
        <dbReference type="Proteomes" id="UP000318313"/>
    </source>
</evidence>
<dbReference type="AlphaFoldDB" id="A0A518IEV7"/>
<reference evidence="1 2" key="1">
    <citation type="submission" date="2019-03" db="EMBL/GenBank/DDBJ databases">
        <title>Deep-cultivation of Planctomycetes and their phenomic and genomic characterization uncovers novel biology.</title>
        <authorList>
            <person name="Wiegand S."/>
            <person name="Jogler M."/>
            <person name="Boedeker C."/>
            <person name="Pinto D."/>
            <person name="Vollmers J."/>
            <person name="Rivas-Marin E."/>
            <person name="Kohn T."/>
            <person name="Peeters S.H."/>
            <person name="Heuer A."/>
            <person name="Rast P."/>
            <person name="Oberbeckmann S."/>
            <person name="Bunk B."/>
            <person name="Jeske O."/>
            <person name="Meyerdierks A."/>
            <person name="Storesund J.E."/>
            <person name="Kallscheuer N."/>
            <person name="Luecker S."/>
            <person name="Lage O.M."/>
            <person name="Pohl T."/>
            <person name="Merkel B.J."/>
            <person name="Hornburger P."/>
            <person name="Mueller R.-W."/>
            <person name="Bruemmer F."/>
            <person name="Labrenz M."/>
            <person name="Spormann A.M."/>
            <person name="Op den Camp H."/>
            <person name="Overmann J."/>
            <person name="Amann R."/>
            <person name="Jetten M.S.M."/>
            <person name="Mascher T."/>
            <person name="Medema M.H."/>
            <person name="Devos D.P."/>
            <person name="Kaster A.-K."/>
            <person name="Ovreas L."/>
            <person name="Rohde M."/>
            <person name="Galperin M.Y."/>
            <person name="Jogler C."/>
        </authorList>
    </citation>
    <scope>NUCLEOTIDE SEQUENCE [LARGE SCALE GENOMIC DNA]</scope>
    <source>
        <strain evidence="1 2">Enr17</strain>
    </source>
</reference>
<dbReference type="KEGG" id="gfm:Enr17x_36860"/>
<organism evidence="1 2">
    <name type="scientific">Gimesia fumaroli</name>
    <dbReference type="NCBI Taxonomy" id="2527976"/>
    <lineage>
        <taxon>Bacteria</taxon>
        <taxon>Pseudomonadati</taxon>
        <taxon>Planctomycetota</taxon>
        <taxon>Planctomycetia</taxon>
        <taxon>Planctomycetales</taxon>
        <taxon>Planctomycetaceae</taxon>
        <taxon>Gimesia</taxon>
    </lineage>
</organism>
<keyword evidence="2" id="KW-1185">Reference proteome</keyword>
<protein>
    <submittedName>
        <fullName evidence="1">Uncharacterized protein</fullName>
    </submittedName>
</protein>
<name>A0A518IEV7_9PLAN</name>